<sequence>MAIVSVYCNAPPAHSSKLVFHQSPICRPKSSSINLHRVSLTQSTSILRFKNTPGLLNGKRLPSLHALNKSSGEPKGNTEAITDGDTSTAQGPPFLTILAGIVVFALVLWAVGSIVSWLIGLLGLIFSK</sequence>
<comment type="caution">
    <text evidence="2">The sequence shown here is derived from an EMBL/GenBank/DDBJ whole genome shotgun (WGS) entry which is preliminary data.</text>
</comment>
<name>A0AAD8KNJ1_TARER</name>
<feature type="transmembrane region" description="Helical" evidence="1">
    <location>
        <begin position="97"/>
        <end position="126"/>
    </location>
</feature>
<evidence type="ECO:0000256" key="1">
    <source>
        <dbReference type="SAM" id="Phobius"/>
    </source>
</evidence>
<dbReference type="AlphaFoldDB" id="A0AAD8KNJ1"/>
<organism evidence="2 3">
    <name type="scientific">Tagetes erecta</name>
    <name type="common">African marigold</name>
    <dbReference type="NCBI Taxonomy" id="13708"/>
    <lineage>
        <taxon>Eukaryota</taxon>
        <taxon>Viridiplantae</taxon>
        <taxon>Streptophyta</taxon>
        <taxon>Embryophyta</taxon>
        <taxon>Tracheophyta</taxon>
        <taxon>Spermatophyta</taxon>
        <taxon>Magnoliopsida</taxon>
        <taxon>eudicotyledons</taxon>
        <taxon>Gunneridae</taxon>
        <taxon>Pentapetalae</taxon>
        <taxon>asterids</taxon>
        <taxon>campanulids</taxon>
        <taxon>Asterales</taxon>
        <taxon>Asteraceae</taxon>
        <taxon>Asteroideae</taxon>
        <taxon>Heliantheae alliance</taxon>
        <taxon>Tageteae</taxon>
        <taxon>Tagetes</taxon>
    </lineage>
</organism>
<evidence type="ECO:0000313" key="3">
    <source>
        <dbReference type="Proteomes" id="UP001229421"/>
    </source>
</evidence>
<reference evidence="2" key="1">
    <citation type="journal article" date="2023" name="bioRxiv">
        <title>Improved chromosome-level genome assembly for marigold (Tagetes erecta).</title>
        <authorList>
            <person name="Jiang F."/>
            <person name="Yuan L."/>
            <person name="Wang S."/>
            <person name="Wang H."/>
            <person name="Xu D."/>
            <person name="Wang A."/>
            <person name="Fan W."/>
        </authorList>
    </citation>
    <scope>NUCLEOTIDE SEQUENCE</scope>
    <source>
        <strain evidence="2">WSJ</strain>
        <tissue evidence="2">Leaf</tissue>
    </source>
</reference>
<proteinExistence type="predicted"/>
<keyword evidence="1" id="KW-0812">Transmembrane</keyword>
<dbReference type="Proteomes" id="UP001229421">
    <property type="component" value="Unassembled WGS sequence"/>
</dbReference>
<dbReference type="EMBL" id="JAUHHV010000005">
    <property type="protein sequence ID" value="KAK1422845.1"/>
    <property type="molecule type" value="Genomic_DNA"/>
</dbReference>
<keyword evidence="3" id="KW-1185">Reference proteome</keyword>
<keyword evidence="1" id="KW-1133">Transmembrane helix</keyword>
<gene>
    <name evidence="2" type="ORF">QVD17_18134</name>
</gene>
<evidence type="ECO:0000313" key="2">
    <source>
        <dbReference type="EMBL" id="KAK1422845.1"/>
    </source>
</evidence>
<keyword evidence="1" id="KW-0472">Membrane</keyword>
<protein>
    <submittedName>
        <fullName evidence="2">Uncharacterized protein</fullName>
    </submittedName>
</protein>
<accession>A0AAD8KNJ1</accession>